<gene>
    <name evidence="2" type="ORF">SMTD_LOCUS19953</name>
</gene>
<proteinExistence type="predicted"/>
<sequence>MPKSIKTVNSSKSYTLNQDKNQSYNVLGMTMDIPFSNDWESVHSEFNPTNPNQKQISNDKKLNYANKTMNHQCIYPQISTFVPVMNSVEMDTMCKHDTCEISPNDTINTVGNTITTKHNQLLQTNISQDESQPELHNTSDGNSNNINNNEPNSNRYPRIYTVCTDGILPISDYMTLNLPDNHSHYVKHLMPAN</sequence>
<feature type="region of interest" description="Disordered" evidence="1">
    <location>
        <begin position="127"/>
        <end position="155"/>
    </location>
</feature>
<feature type="compositionally biased region" description="Low complexity" evidence="1">
    <location>
        <begin position="138"/>
        <end position="154"/>
    </location>
</feature>
<keyword evidence="3" id="KW-1185">Reference proteome</keyword>
<feature type="compositionally biased region" description="Polar residues" evidence="1">
    <location>
        <begin position="127"/>
        <end position="136"/>
    </location>
</feature>
<dbReference type="Proteomes" id="UP000269396">
    <property type="component" value="Unassembled WGS sequence"/>
</dbReference>
<dbReference type="EMBL" id="UZAL01043338">
    <property type="protein sequence ID" value="VDP81220.1"/>
    <property type="molecule type" value="Genomic_DNA"/>
</dbReference>
<name>A0A183Q017_9TREM</name>
<evidence type="ECO:0000313" key="2">
    <source>
        <dbReference type="EMBL" id="VDP81220.1"/>
    </source>
</evidence>
<organism evidence="2 3">
    <name type="scientific">Schistosoma mattheei</name>
    <dbReference type="NCBI Taxonomy" id="31246"/>
    <lineage>
        <taxon>Eukaryota</taxon>
        <taxon>Metazoa</taxon>
        <taxon>Spiralia</taxon>
        <taxon>Lophotrochozoa</taxon>
        <taxon>Platyhelminthes</taxon>
        <taxon>Trematoda</taxon>
        <taxon>Digenea</taxon>
        <taxon>Strigeidida</taxon>
        <taxon>Schistosomatoidea</taxon>
        <taxon>Schistosomatidae</taxon>
        <taxon>Schistosoma</taxon>
    </lineage>
</organism>
<accession>A0A183Q017</accession>
<protein>
    <submittedName>
        <fullName evidence="2">Uncharacterized protein</fullName>
    </submittedName>
</protein>
<reference evidence="2 3" key="1">
    <citation type="submission" date="2018-11" db="EMBL/GenBank/DDBJ databases">
        <authorList>
            <consortium name="Pathogen Informatics"/>
        </authorList>
    </citation>
    <scope>NUCLEOTIDE SEQUENCE [LARGE SCALE GENOMIC DNA]</scope>
    <source>
        <strain>Denwood</strain>
        <strain evidence="3">Zambia</strain>
    </source>
</reference>
<dbReference type="AlphaFoldDB" id="A0A183Q017"/>
<evidence type="ECO:0000256" key="1">
    <source>
        <dbReference type="SAM" id="MobiDB-lite"/>
    </source>
</evidence>
<evidence type="ECO:0000313" key="3">
    <source>
        <dbReference type="Proteomes" id="UP000269396"/>
    </source>
</evidence>